<dbReference type="Proteomes" id="UP000728032">
    <property type="component" value="Unassembled WGS sequence"/>
</dbReference>
<dbReference type="GO" id="GO:0017171">
    <property type="term" value="F:serine hydrolase activity"/>
    <property type="evidence" value="ECO:0007669"/>
    <property type="project" value="TreeGrafter"/>
</dbReference>
<dbReference type="OrthoDB" id="19657at2759"/>
<dbReference type="Pfam" id="PF00561">
    <property type="entry name" value="Abhydrolase_1"/>
    <property type="match status" value="1"/>
</dbReference>
<dbReference type="InterPro" id="IPR046879">
    <property type="entry name" value="KANL3/Tex30_Abhydrolase"/>
</dbReference>
<feature type="domain" description="KANL3/Tex30 alpha/beta hydrolase-like" evidence="2">
    <location>
        <begin position="139"/>
        <end position="194"/>
    </location>
</feature>
<dbReference type="InterPro" id="IPR000073">
    <property type="entry name" value="AB_hydrolase_1"/>
</dbReference>
<evidence type="ECO:0000259" key="1">
    <source>
        <dbReference type="Pfam" id="PF00561"/>
    </source>
</evidence>
<keyword evidence="4" id="KW-1185">Reference proteome</keyword>
<evidence type="ECO:0000313" key="4">
    <source>
        <dbReference type="Proteomes" id="UP000728032"/>
    </source>
</evidence>
<feature type="domain" description="AB hydrolase-1" evidence="1">
    <location>
        <begin position="2"/>
        <end position="77"/>
    </location>
</feature>
<evidence type="ECO:0000259" key="2">
    <source>
        <dbReference type="Pfam" id="PF20408"/>
    </source>
</evidence>
<protein>
    <recommendedName>
        <fullName evidence="5">Valacyclovir hydrolase</fullName>
    </recommendedName>
</protein>
<dbReference type="AlphaFoldDB" id="A0A7R9QW81"/>
<evidence type="ECO:0000313" key="3">
    <source>
        <dbReference type="EMBL" id="CAD7659455.1"/>
    </source>
</evidence>
<dbReference type="PANTHER" id="PTHR46331:SF2">
    <property type="entry name" value="VALACYCLOVIR HYDROLASE"/>
    <property type="match status" value="1"/>
</dbReference>
<dbReference type="Pfam" id="PF20408">
    <property type="entry name" value="Abhydrolase_11"/>
    <property type="match status" value="1"/>
</dbReference>
<gene>
    <name evidence="3" type="ORF">ONB1V03_LOCUS16050</name>
</gene>
<dbReference type="Gene3D" id="3.40.50.1820">
    <property type="entry name" value="alpha/beta hydrolase"/>
    <property type="match status" value="1"/>
</dbReference>
<reference evidence="3" key="1">
    <citation type="submission" date="2020-11" db="EMBL/GenBank/DDBJ databases">
        <authorList>
            <person name="Tran Van P."/>
        </authorList>
    </citation>
    <scope>NUCLEOTIDE SEQUENCE</scope>
</reference>
<accession>A0A7R9QW81</accession>
<dbReference type="SUPFAM" id="SSF53474">
    <property type="entry name" value="alpha/beta-Hydrolases"/>
    <property type="match status" value="1"/>
</dbReference>
<organism evidence="3">
    <name type="scientific">Oppiella nova</name>
    <dbReference type="NCBI Taxonomy" id="334625"/>
    <lineage>
        <taxon>Eukaryota</taxon>
        <taxon>Metazoa</taxon>
        <taxon>Ecdysozoa</taxon>
        <taxon>Arthropoda</taxon>
        <taxon>Chelicerata</taxon>
        <taxon>Arachnida</taxon>
        <taxon>Acari</taxon>
        <taxon>Acariformes</taxon>
        <taxon>Sarcoptiformes</taxon>
        <taxon>Oribatida</taxon>
        <taxon>Brachypylina</taxon>
        <taxon>Oppioidea</taxon>
        <taxon>Oppiidae</taxon>
        <taxon>Oppiella</taxon>
    </lineage>
</organism>
<proteinExistence type="predicted"/>
<evidence type="ECO:0008006" key="5">
    <source>
        <dbReference type="Google" id="ProtNLM"/>
    </source>
</evidence>
<sequence>KFTIIAVDPPGWGRSRPPVRAYNKDLYSNDVDCYYKLMKHLGYDKFHIIGWSDGAIAGAWMAATHPDAVDRMAVNGILWYLYPKTLYVLKSTRNVEGWGKDRLECCMRAYDSKEDLQKLWDRHLKFCDYFNAYFPQDGKVSDYVKITCPMLILHGDRDPMSTIEHPEAYMKHIKSAKLHRFPNGNHDLHQRYSASYKKLVEQFLLN</sequence>
<feature type="non-terminal residue" evidence="3">
    <location>
        <position position="206"/>
    </location>
</feature>
<dbReference type="PANTHER" id="PTHR46331">
    <property type="entry name" value="VALACYCLOVIR HYDROLASE"/>
    <property type="match status" value="1"/>
</dbReference>
<dbReference type="EMBL" id="CAJPVJ010017455">
    <property type="protein sequence ID" value="CAG2176617.1"/>
    <property type="molecule type" value="Genomic_DNA"/>
</dbReference>
<dbReference type="EMBL" id="OC932280">
    <property type="protein sequence ID" value="CAD7659455.1"/>
    <property type="molecule type" value="Genomic_DNA"/>
</dbReference>
<dbReference type="InterPro" id="IPR029058">
    <property type="entry name" value="AB_hydrolase_fold"/>
</dbReference>
<name>A0A7R9QW81_9ACAR</name>